<evidence type="ECO:0000313" key="3">
    <source>
        <dbReference type="EMBL" id="EAY93060.1"/>
    </source>
</evidence>
<dbReference type="CDD" id="cd03784">
    <property type="entry name" value="GT1_Gtf-like"/>
    <property type="match status" value="1"/>
</dbReference>
<gene>
    <name evidence="3" type="ORF">OsI_14863</name>
</gene>
<keyword evidence="2" id="KW-0808">Transferase</keyword>
<organism evidence="3 4">
    <name type="scientific">Oryza sativa subsp. indica</name>
    <name type="common">Rice</name>
    <dbReference type="NCBI Taxonomy" id="39946"/>
    <lineage>
        <taxon>Eukaryota</taxon>
        <taxon>Viridiplantae</taxon>
        <taxon>Streptophyta</taxon>
        <taxon>Embryophyta</taxon>
        <taxon>Tracheophyta</taxon>
        <taxon>Spermatophyta</taxon>
        <taxon>Magnoliopsida</taxon>
        <taxon>Liliopsida</taxon>
        <taxon>Poales</taxon>
        <taxon>Poaceae</taxon>
        <taxon>BOP clade</taxon>
        <taxon>Oryzoideae</taxon>
        <taxon>Oryzeae</taxon>
        <taxon>Oryzinae</taxon>
        <taxon>Oryza</taxon>
        <taxon>Oryza sativa</taxon>
    </lineage>
</organism>
<keyword evidence="4" id="KW-1185">Reference proteome</keyword>
<dbReference type="PANTHER" id="PTHR11926">
    <property type="entry name" value="GLUCOSYL/GLUCURONOSYL TRANSFERASES"/>
    <property type="match status" value="1"/>
</dbReference>
<dbReference type="Gramene" id="BGIOSGA015589-TA">
    <property type="protein sequence ID" value="BGIOSGA015589-PA"/>
    <property type="gene ID" value="BGIOSGA015589"/>
</dbReference>
<evidence type="ECO:0000256" key="2">
    <source>
        <dbReference type="ARBA" id="ARBA00022679"/>
    </source>
</evidence>
<dbReference type="HOGENOM" id="CLU_001724_0_1_1"/>
<dbReference type="GO" id="GO:0080043">
    <property type="term" value="F:quercetin 3-O-glucosyltransferase activity"/>
    <property type="evidence" value="ECO:0007669"/>
    <property type="project" value="TreeGrafter"/>
</dbReference>
<protein>
    <submittedName>
        <fullName evidence="3">Uncharacterized protein</fullName>
    </submittedName>
</protein>
<dbReference type="Proteomes" id="UP000007015">
    <property type="component" value="Chromosome 4"/>
</dbReference>
<dbReference type="PANTHER" id="PTHR11926:SF732">
    <property type="entry name" value="UDP-GLYCOSYLTRANSFERASE 79"/>
    <property type="match status" value="1"/>
</dbReference>
<dbReference type="Gene3D" id="3.40.50.2000">
    <property type="entry name" value="Glycogen Phosphorylase B"/>
    <property type="match status" value="3"/>
</dbReference>
<dbReference type="STRING" id="39946.A2XQF0"/>
<dbReference type="FunFam" id="3.40.50.2000:FF:000388">
    <property type="entry name" value="UDP-glycosyltransferase 79"/>
    <property type="match status" value="1"/>
</dbReference>
<accession>A2XQF0</accession>
<dbReference type="EMBL" id="CM000129">
    <property type="protein sequence ID" value="EAY93060.1"/>
    <property type="molecule type" value="Genomic_DNA"/>
</dbReference>
<dbReference type="AlphaFoldDB" id="A2XQF0"/>
<dbReference type="GO" id="GO:0098754">
    <property type="term" value="P:detoxification"/>
    <property type="evidence" value="ECO:0007669"/>
    <property type="project" value="TreeGrafter"/>
</dbReference>
<dbReference type="GO" id="GO:0080044">
    <property type="term" value="F:quercetin 7-O-glucosyltransferase activity"/>
    <property type="evidence" value="ECO:0007669"/>
    <property type="project" value="TreeGrafter"/>
</dbReference>
<dbReference type="OMA" id="DYMESTW"/>
<comment type="similarity">
    <text evidence="1">Belongs to the UDP-glycosyltransferase family.</text>
</comment>
<reference evidence="3 4" key="1">
    <citation type="journal article" date="2005" name="PLoS Biol.">
        <title>The genomes of Oryza sativa: a history of duplications.</title>
        <authorList>
            <person name="Yu J."/>
            <person name="Wang J."/>
            <person name="Lin W."/>
            <person name="Li S."/>
            <person name="Li H."/>
            <person name="Zhou J."/>
            <person name="Ni P."/>
            <person name="Dong W."/>
            <person name="Hu S."/>
            <person name="Zeng C."/>
            <person name="Zhang J."/>
            <person name="Zhang Y."/>
            <person name="Li R."/>
            <person name="Xu Z."/>
            <person name="Li S."/>
            <person name="Li X."/>
            <person name="Zheng H."/>
            <person name="Cong L."/>
            <person name="Lin L."/>
            <person name="Yin J."/>
            <person name="Geng J."/>
            <person name="Li G."/>
            <person name="Shi J."/>
            <person name="Liu J."/>
            <person name="Lv H."/>
            <person name="Li J."/>
            <person name="Wang J."/>
            <person name="Deng Y."/>
            <person name="Ran L."/>
            <person name="Shi X."/>
            <person name="Wang X."/>
            <person name="Wu Q."/>
            <person name="Li C."/>
            <person name="Ren X."/>
            <person name="Wang J."/>
            <person name="Wang X."/>
            <person name="Li D."/>
            <person name="Liu D."/>
            <person name="Zhang X."/>
            <person name="Ji Z."/>
            <person name="Zhao W."/>
            <person name="Sun Y."/>
            <person name="Zhang Z."/>
            <person name="Bao J."/>
            <person name="Han Y."/>
            <person name="Dong L."/>
            <person name="Ji J."/>
            <person name="Chen P."/>
            <person name="Wu S."/>
            <person name="Liu J."/>
            <person name="Xiao Y."/>
            <person name="Bu D."/>
            <person name="Tan J."/>
            <person name="Yang L."/>
            <person name="Ye C."/>
            <person name="Zhang J."/>
            <person name="Xu J."/>
            <person name="Zhou Y."/>
            <person name="Yu Y."/>
            <person name="Zhang B."/>
            <person name="Zhuang S."/>
            <person name="Wei H."/>
            <person name="Liu B."/>
            <person name="Lei M."/>
            <person name="Yu H."/>
            <person name="Li Y."/>
            <person name="Xu H."/>
            <person name="Wei S."/>
            <person name="He X."/>
            <person name="Fang L."/>
            <person name="Zhang Z."/>
            <person name="Zhang Y."/>
            <person name="Huang X."/>
            <person name="Su Z."/>
            <person name="Tong W."/>
            <person name="Li J."/>
            <person name="Tong Z."/>
            <person name="Li S."/>
            <person name="Ye J."/>
            <person name="Wang L."/>
            <person name="Fang L."/>
            <person name="Lei T."/>
            <person name="Chen C."/>
            <person name="Chen H."/>
            <person name="Xu Z."/>
            <person name="Li H."/>
            <person name="Huang H."/>
            <person name="Zhang F."/>
            <person name="Xu H."/>
            <person name="Li N."/>
            <person name="Zhao C."/>
            <person name="Li S."/>
            <person name="Dong L."/>
            <person name="Huang Y."/>
            <person name="Li L."/>
            <person name="Xi Y."/>
            <person name="Qi Q."/>
            <person name="Li W."/>
            <person name="Zhang B."/>
            <person name="Hu W."/>
            <person name="Zhang Y."/>
            <person name="Tian X."/>
            <person name="Jiao Y."/>
            <person name="Liang X."/>
            <person name="Jin J."/>
            <person name="Gao L."/>
            <person name="Zheng W."/>
            <person name="Hao B."/>
            <person name="Liu S."/>
            <person name="Wang W."/>
            <person name="Yuan L."/>
            <person name="Cao M."/>
            <person name="McDermott J."/>
            <person name="Samudrala R."/>
            <person name="Wang J."/>
            <person name="Wong G.K."/>
            <person name="Yang H."/>
        </authorList>
    </citation>
    <scope>NUCLEOTIDE SEQUENCE [LARGE SCALE GENOMIC DNA]</scope>
    <source>
        <strain evidence="4">cv. 93-11</strain>
    </source>
</reference>
<dbReference type="InterPro" id="IPR002213">
    <property type="entry name" value="UDP_glucos_trans"/>
</dbReference>
<dbReference type="SUPFAM" id="SSF53756">
    <property type="entry name" value="UDP-Glycosyltransferase/glycogen phosphorylase"/>
    <property type="match status" value="1"/>
</dbReference>
<evidence type="ECO:0000313" key="4">
    <source>
        <dbReference type="Proteomes" id="UP000007015"/>
    </source>
</evidence>
<proteinExistence type="inferred from homology"/>
<name>A2XQF0_ORYSI</name>
<evidence type="ECO:0000256" key="1">
    <source>
        <dbReference type="ARBA" id="ARBA00009995"/>
    </source>
</evidence>
<sequence length="346" mass="37087">MGSMSTPPPAAVTVANATSNVGDDNHGGGRVLLLPFPAAQGHTNPMLQFGRRLAYHGLRPTLVTTRYVLSTTPPPGDPFRVAAISDGFDDDAGGMAAPPDYGEYHRSLEAHGARTLAELLVSEARAGRPARVLVYDPHLPWARRVARDDGVGAAAFMPQPCAVDLIYGEVCAGRLALPVTPADKLTPAFCEQSVAQFAGLEDADDVLVNSFSDLEPKEAAYMEATWRAKTVGPLLPSFYIGDGPLPSNTAYGFNLFTSTVPCMEWLDKQPPGSVVFVSYGTFSSYDAAKLEEVGNGLCNSGKPFLWVVRSNEEHKLSRELREKCGKRGLIVPFCPQLEVLAHKATG</sequence>